<evidence type="ECO:0000256" key="1">
    <source>
        <dbReference type="ARBA" id="ARBA00022737"/>
    </source>
</evidence>
<dbReference type="AlphaFoldDB" id="A0A3S3P4Y9"/>
<dbReference type="GO" id="GO:0016020">
    <property type="term" value="C:membrane"/>
    <property type="evidence" value="ECO:0007669"/>
    <property type="project" value="InterPro"/>
</dbReference>
<dbReference type="OrthoDB" id="67688at2759"/>
<dbReference type="PANTHER" id="PTHR45716:SF2">
    <property type="entry name" value="BITESIZE, ISOFORM I"/>
    <property type="match status" value="1"/>
</dbReference>
<evidence type="ECO:0000313" key="4">
    <source>
        <dbReference type="Proteomes" id="UP000285301"/>
    </source>
</evidence>
<evidence type="ECO:0000259" key="2">
    <source>
        <dbReference type="PROSITE" id="PS50004"/>
    </source>
</evidence>
<proteinExistence type="predicted"/>
<organism evidence="3 4">
    <name type="scientific">Dinothrombium tinctorium</name>
    <dbReference type="NCBI Taxonomy" id="1965070"/>
    <lineage>
        <taxon>Eukaryota</taxon>
        <taxon>Metazoa</taxon>
        <taxon>Ecdysozoa</taxon>
        <taxon>Arthropoda</taxon>
        <taxon>Chelicerata</taxon>
        <taxon>Arachnida</taxon>
        <taxon>Acari</taxon>
        <taxon>Acariformes</taxon>
        <taxon>Trombidiformes</taxon>
        <taxon>Prostigmata</taxon>
        <taxon>Anystina</taxon>
        <taxon>Parasitengona</taxon>
        <taxon>Trombidioidea</taxon>
        <taxon>Trombidiidae</taxon>
        <taxon>Dinothrombium</taxon>
    </lineage>
</organism>
<dbReference type="InterPro" id="IPR001565">
    <property type="entry name" value="Synaptotagmin"/>
</dbReference>
<protein>
    <submittedName>
        <fullName evidence="3">Rabphilin-3A-like protein</fullName>
    </submittedName>
</protein>
<dbReference type="PROSITE" id="PS50004">
    <property type="entry name" value="C2"/>
    <property type="match status" value="1"/>
</dbReference>
<feature type="domain" description="C2" evidence="2">
    <location>
        <begin position="15"/>
        <end position="137"/>
    </location>
</feature>
<dbReference type="SMART" id="SM00239">
    <property type="entry name" value="C2"/>
    <property type="match status" value="1"/>
</dbReference>
<keyword evidence="4" id="KW-1185">Reference proteome</keyword>
<dbReference type="InterPro" id="IPR035892">
    <property type="entry name" value="C2_domain_sf"/>
</dbReference>
<comment type="caution">
    <text evidence="3">The sequence shown here is derived from an EMBL/GenBank/DDBJ whole genome shotgun (WGS) entry which is preliminary data.</text>
</comment>
<dbReference type="STRING" id="1965070.A0A3S3P4Y9"/>
<dbReference type="PANTHER" id="PTHR45716">
    <property type="entry name" value="BITESIZE, ISOFORM I"/>
    <property type="match status" value="1"/>
</dbReference>
<dbReference type="EMBL" id="NCKU01010034">
    <property type="protein sequence ID" value="RWS01001.1"/>
    <property type="molecule type" value="Genomic_DNA"/>
</dbReference>
<dbReference type="Proteomes" id="UP000285301">
    <property type="component" value="Unassembled WGS sequence"/>
</dbReference>
<dbReference type="Pfam" id="PF00168">
    <property type="entry name" value="C2"/>
    <property type="match status" value="1"/>
</dbReference>
<dbReference type="SUPFAM" id="SSF49562">
    <property type="entry name" value="C2 domain (Calcium/lipid-binding domain, CaLB)"/>
    <property type="match status" value="1"/>
</dbReference>
<gene>
    <name evidence="3" type="ORF">B4U79_08656</name>
</gene>
<dbReference type="GO" id="GO:0042043">
    <property type="term" value="F:neurexin family protein binding"/>
    <property type="evidence" value="ECO:0007669"/>
    <property type="project" value="TreeGrafter"/>
</dbReference>
<keyword evidence="1" id="KW-0677">Repeat</keyword>
<name>A0A3S3P4Y9_9ACAR</name>
<dbReference type="PRINTS" id="PR00399">
    <property type="entry name" value="SYNAPTOTAGMN"/>
</dbReference>
<evidence type="ECO:0000313" key="3">
    <source>
        <dbReference type="EMBL" id="RWS01001.1"/>
    </source>
</evidence>
<accession>A0A3S3P4Y9</accession>
<sequence>MVKFRYLEKACTCLHVACTRLQICYDMKAGILYITIIKARNLMKLNNDQLPDPFVKCYLLPPRIIENQRRTRYFSRCVNPVWKQTMVYPQIKVEDLKKKYLEISVWSFDIYKPHTFLGQVVIHLSDVHIFYEEPVWYQLVRDTSESSPPLEVKVTPKPRYETVKPSVKSEQRPANIRLNAPIHAIPTKKVSHFVSC</sequence>
<dbReference type="InterPro" id="IPR000008">
    <property type="entry name" value="C2_dom"/>
</dbReference>
<reference evidence="3 4" key="1">
    <citation type="journal article" date="2018" name="Gigascience">
        <title>Genomes of trombidid mites reveal novel predicted allergens and laterally-transferred genes associated with secondary metabolism.</title>
        <authorList>
            <person name="Dong X."/>
            <person name="Chaisiri K."/>
            <person name="Xia D."/>
            <person name="Armstrong S.D."/>
            <person name="Fang Y."/>
            <person name="Donnelly M.J."/>
            <person name="Kadowaki T."/>
            <person name="McGarry J.W."/>
            <person name="Darby A.C."/>
            <person name="Makepeace B.L."/>
        </authorList>
    </citation>
    <scope>NUCLEOTIDE SEQUENCE [LARGE SCALE GENOMIC DNA]</scope>
    <source>
        <strain evidence="3">UoL-WK</strain>
    </source>
</reference>
<dbReference type="GO" id="GO:0006887">
    <property type="term" value="P:exocytosis"/>
    <property type="evidence" value="ECO:0007669"/>
    <property type="project" value="TreeGrafter"/>
</dbReference>
<dbReference type="Gene3D" id="2.60.40.150">
    <property type="entry name" value="C2 domain"/>
    <property type="match status" value="1"/>
</dbReference>